<evidence type="ECO:0000313" key="16">
    <source>
        <dbReference type="Proteomes" id="UP001249851"/>
    </source>
</evidence>
<evidence type="ECO:0000256" key="8">
    <source>
        <dbReference type="ARBA" id="ARBA00022946"/>
    </source>
</evidence>
<keyword evidence="16" id="KW-1185">Reference proteome</keyword>
<keyword evidence="10" id="KW-0811">Translocation</keyword>
<feature type="compositionally biased region" description="Polar residues" evidence="13">
    <location>
        <begin position="239"/>
        <end position="249"/>
    </location>
</feature>
<sequence length="249" mass="27792">MAAGLLRNLRNFLAADVTAKRTLVIIRTGTRSSIPCFAIVNRQFSDSVPTDGANSSNELSATVSRSPLFSGNKVAAKRFQLSFDEYQKLTRKLRTRQRLAGVPFGVTALIASSCVSAYMFPNMFDATPEQIQPILGMDPMIFCGLLGVASAGVGFAAGSAMFKLVWRVWNKEMAQNLQEREADFLGRIASQRASTYSKFEDDYYGENIKNVSDYRQWLREQQKKQRIGDKYDRKEHSKSQGNAEALDTS</sequence>
<dbReference type="PANTHER" id="PTHR28021">
    <property type="entry name" value="PRESEQUENCE TRANSLOCATED-ASSOCIATED MOTOR SUBUNIT PAM17, MITOCHONDRIAL"/>
    <property type="match status" value="1"/>
</dbReference>
<evidence type="ECO:0000256" key="1">
    <source>
        <dbReference type="ARBA" id="ARBA00004448"/>
    </source>
</evidence>
<dbReference type="AlphaFoldDB" id="A0AAD9V6V8"/>
<keyword evidence="5 14" id="KW-0812">Transmembrane</keyword>
<keyword evidence="9 14" id="KW-1133">Transmembrane helix</keyword>
<dbReference type="Proteomes" id="UP001249851">
    <property type="component" value="Unassembled WGS sequence"/>
</dbReference>
<evidence type="ECO:0000256" key="3">
    <source>
        <dbReference type="ARBA" id="ARBA00017907"/>
    </source>
</evidence>
<evidence type="ECO:0000256" key="11">
    <source>
        <dbReference type="ARBA" id="ARBA00023128"/>
    </source>
</evidence>
<evidence type="ECO:0000313" key="15">
    <source>
        <dbReference type="EMBL" id="KAK2563493.1"/>
    </source>
</evidence>
<keyword evidence="8" id="KW-0809">Transit peptide</keyword>
<dbReference type="InterPro" id="IPR013875">
    <property type="entry name" value="Pam17"/>
</dbReference>
<feature type="compositionally biased region" description="Basic and acidic residues" evidence="13">
    <location>
        <begin position="224"/>
        <end position="238"/>
    </location>
</feature>
<comment type="similarity">
    <text evidence="2">Belongs to the PAM17 family.</text>
</comment>
<comment type="caution">
    <text evidence="15">The sequence shown here is derived from an EMBL/GenBank/DDBJ whole genome shotgun (WGS) entry which is preliminary data.</text>
</comment>
<keyword evidence="11" id="KW-0496">Mitochondrion</keyword>
<comment type="subcellular location">
    <subcellularLocation>
        <location evidence="1">Mitochondrion inner membrane</location>
        <topology evidence="1">Multi-pass membrane protein</topology>
    </subcellularLocation>
</comment>
<dbReference type="Pfam" id="PF08566">
    <property type="entry name" value="Pam17"/>
    <property type="match status" value="1"/>
</dbReference>
<feature type="transmembrane region" description="Helical" evidence="14">
    <location>
        <begin position="139"/>
        <end position="166"/>
    </location>
</feature>
<organism evidence="15 16">
    <name type="scientific">Acropora cervicornis</name>
    <name type="common">Staghorn coral</name>
    <dbReference type="NCBI Taxonomy" id="6130"/>
    <lineage>
        <taxon>Eukaryota</taxon>
        <taxon>Metazoa</taxon>
        <taxon>Cnidaria</taxon>
        <taxon>Anthozoa</taxon>
        <taxon>Hexacorallia</taxon>
        <taxon>Scleractinia</taxon>
        <taxon>Astrocoeniina</taxon>
        <taxon>Acroporidae</taxon>
        <taxon>Acropora</taxon>
    </lineage>
</organism>
<dbReference type="PANTHER" id="PTHR28021:SF1">
    <property type="entry name" value="PRESEQUENCE TRANSLOCATED-ASSOCIATED MOTOR SUBUNIT PAM17, MITOCHONDRIAL"/>
    <property type="match status" value="1"/>
</dbReference>
<name>A0AAD9V6V8_ACRCE</name>
<protein>
    <recommendedName>
        <fullName evidence="3">Presequence translocated-associated motor subunit PAM17, mitochondrial</fullName>
    </recommendedName>
</protein>
<evidence type="ECO:0000256" key="9">
    <source>
        <dbReference type="ARBA" id="ARBA00022989"/>
    </source>
</evidence>
<dbReference type="GO" id="GO:0001405">
    <property type="term" value="C:PAM complex, Tim23 associated import motor"/>
    <property type="evidence" value="ECO:0007669"/>
    <property type="project" value="InterPro"/>
</dbReference>
<reference evidence="15" key="2">
    <citation type="journal article" date="2023" name="Science">
        <title>Genomic signatures of disease resistance in endangered staghorn corals.</title>
        <authorList>
            <person name="Vollmer S.V."/>
            <person name="Selwyn J.D."/>
            <person name="Despard B.A."/>
            <person name="Roesel C.L."/>
        </authorList>
    </citation>
    <scope>NUCLEOTIDE SEQUENCE</scope>
    <source>
        <strain evidence="15">K2</strain>
    </source>
</reference>
<evidence type="ECO:0000256" key="7">
    <source>
        <dbReference type="ARBA" id="ARBA00022927"/>
    </source>
</evidence>
<keyword evidence="4" id="KW-0813">Transport</keyword>
<proteinExistence type="inferred from homology"/>
<evidence type="ECO:0000256" key="5">
    <source>
        <dbReference type="ARBA" id="ARBA00022692"/>
    </source>
</evidence>
<evidence type="ECO:0000256" key="13">
    <source>
        <dbReference type="SAM" id="MobiDB-lite"/>
    </source>
</evidence>
<feature type="region of interest" description="Disordered" evidence="13">
    <location>
        <begin position="224"/>
        <end position="249"/>
    </location>
</feature>
<feature type="transmembrane region" description="Helical" evidence="14">
    <location>
        <begin position="99"/>
        <end position="119"/>
    </location>
</feature>
<reference evidence="15" key="1">
    <citation type="journal article" date="2023" name="G3 (Bethesda)">
        <title>Whole genome assembly and annotation of the endangered Caribbean coral Acropora cervicornis.</title>
        <authorList>
            <person name="Selwyn J.D."/>
            <person name="Vollmer S.V."/>
        </authorList>
    </citation>
    <scope>NUCLEOTIDE SEQUENCE</scope>
    <source>
        <strain evidence="15">K2</strain>
    </source>
</reference>
<keyword evidence="6" id="KW-0999">Mitochondrion inner membrane</keyword>
<keyword evidence="12 14" id="KW-0472">Membrane</keyword>
<evidence type="ECO:0000256" key="14">
    <source>
        <dbReference type="SAM" id="Phobius"/>
    </source>
</evidence>
<keyword evidence="7" id="KW-0653">Protein transport</keyword>
<evidence type="ECO:0000256" key="2">
    <source>
        <dbReference type="ARBA" id="ARBA00006837"/>
    </source>
</evidence>
<evidence type="ECO:0000256" key="4">
    <source>
        <dbReference type="ARBA" id="ARBA00022448"/>
    </source>
</evidence>
<dbReference type="GO" id="GO:0030150">
    <property type="term" value="P:protein import into mitochondrial matrix"/>
    <property type="evidence" value="ECO:0007669"/>
    <property type="project" value="TreeGrafter"/>
</dbReference>
<gene>
    <name evidence="15" type="ORF">P5673_013206</name>
</gene>
<evidence type="ECO:0000256" key="6">
    <source>
        <dbReference type="ARBA" id="ARBA00022792"/>
    </source>
</evidence>
<evidence type="ECO:0000256" key="10">
    <source>
        <dbReference type="ARBA" id="ARBA00023010"/>
    </source>
</evidence>
<evidence type="ECO:0000256" key="12">
    <source>
        <dbReference type="ARBA" id="ARBA00023136"/>
    </source>
</evidence>
<dbReference type="EMBL" id="JARQWQ010000025">
    <property type="protein sequence ID" value="KAK2563493.1"/>
    <property type="molecule type" value="Genomic_DNA"/>
</dbReference>
<accession>A0AAD9V6V8</accession>